<evidence type="ECO:0000313" key="3">
    <source>
        <dbReference type="Proteomes" id="UP000717515"/>
    </source>
</evidence>
<name>A0A9P8A682_MORAP</name>
<protein>
    <submittedName>
        <fullName evidence="2">Uncharacterized protein</fullName>
    </submittedName>
</protein>
<dbReference type="EMBL" id="JAIFTL010000070">
    <property type="protein sequence ID" value="KAG9324335.1"/>
    <property type="molecule type" value="Genomic_DNA"/>
</dbReference>
<sequence length="95" mass="10508">MHIASGIIAAFFLAAGVSAQFAGASYDRKHKTWEIPNGLRLSPCITTCREGQVCRMHDFASNIRACGGQSDWQFCRGFCVYKGDFTDEEAMKPKP</sequence>
<keyword evidence="1" id="KW-0732">Signal</keyword>
<dbReference type="AlphaFoldDB" id="A0A9P8A682"/>
<comment type="caution">
    <text evidence="2">The sequence shown here is derived from an EMBL/GenBank/DDBJ whole genome shotgun (WGS) entry which is preliminary data.</text>
</comment>
<accession>A0A9P8A682</accession>
<evidence type="ECO:0000256" key="1">
    <source>
        <dbReference type="SAM" id="SignalP"/>
    </source>
</evidence>
<reference evidence="2" key="1">
    <citation type="submission" date="2021-07" db="EMBL/GenBank/DDBJ databases">
        <title>Draft genome of Mortierella alpina, strain LL118, isolated from an aspen leaf litter sample.</title>
        <authorList>
            <person name="Yang S."/>
            <person name="Vinatzer B.A."/>
        </authorList>
    </citation>
    <scope>NUCLEOTIDE SEQUENCE</scope>
    <source>
        <strain evidence="2">LL118</strain>
    </source>
</reference>
<feature type="chain" id="PRO_5040410547" evidence="1">
    <location>
        <begin position="20"/>
        <end position="95"/>
    </location>
</feature>
<organism evidence="2 3">
    <name type="scientific">Mortierella alpina</name>
    <name type="common">Oleaginous fungus</name>
    <name type="synonym">Mortierella renispora</name>
    <dbReference type="NCBI Taxonomy" id="64518"/>
    <lineage>
        <taxon>Eukaryota</taxon>
        <taxon>Fungi</taxon>
        <taxon>Fungi incertae sedis</taxon>
        <taxon>Mucoromycota</taxon>
        <taxon>Mortierellomycotina</taxon>
        <taxon>Mortierellomycetes</taxon>
        <taxon>Mortierellales</taxon>
        <taxon>Mortierellaceae</taxon>
        <taxon>Mortierella</taxon>
    </lineage>
</organism>
<dbReference type="Proteomes" id="UP000717515">
    <property type="component" value="Unassembled WGS sequence"/>
</dbReference>
<evidence type="ECO:0000313" key="2">
    <source>
        <dbReference type="EMBL" id="KAG9324335.1"/>
    </source>
</evidence>
<gene>
    <name evidence="2" type="ORF">KVV02_006581</name>
</gene>
<feature type="signal peptide" evidence="1">
    <location>
        <begin position="1"/>
        <end position="19"/>
    </location>
</feature>
<proteinExistence type="predicted"/>